<evidence type="ECO:0000313" key="2">
    <source>
        <dbReference type="Proteomes" id="UP001060085"/>
    </source>
</evidence>
<gene>
    <name evidence="1" type="ORF">M9H77_05766</name>
</gene>
<dbReference type="EMBL" id="CM044701">
    <property type="protein sequence ID" value="KAI5684538.1"/>
    <property type="molecule type" value="Genomic_DNA"/>
</dbReference>
<comment type="caution">
    <text evidence="1">The sequence shown here is derived from an EMBL/GenBank/DDBJ whole genome shotgun (WGS) entry which is preliminary data.</text>
</comment>
<accession>A0ACC0CI88</accession>
<name>A0ACC0CI88_CATRO</name>
<organism evidence="1 2">
    <name type="scientific">Catharanthus roseus</name>
    <name type="common">Madagascar periwinkle</name>
    <name type="synonym">Vinca rosea</name>
    <dbReference type="NCBI Taxonomy" id="4058"/>
    <lineage>
        <taxon>Eukaryota</taxon>
        <taxon>Viridiplantae</taxon>
        <taxon>Streptophyta</taxon>
        <taxon>Embryophyta</taxon>
        <taxon>Tracheophyta</taxon>
        <taxon>Spermatophyta</taxon>
        <taxon>Magnoliopsida</taxon>
        <taxon>eudicotyledons</taxon>
        <taxon>Gunneridae</taxon>
        <taxon>Pentapetalae</taxon>
        <taxon>asterids</taxon>
        <taxon>lamiids</taxon>
        <taxon>Gentianales</taxon>
        <taxon>Apocynaceae</taxon>
        <taxon>Rauvolfioideae</taxon>
        <taxon>Vinceae</taxon>
        <taxon>Catharanthinae</taxon>
        <taxon>Catharanthus</taxon>
    </lineage>
</organism>
<sequence>MASSRDCSKSFCSNYMVVKADEATVFELIRLLFSPYLEKRQFLEFPYNHINTDQKKHPFQPRWIIFISVLLQKLLKLVAKPLAAIGSAIEHWLNLVSSNGNFFNLVFNFLTGKVVIPDEASASYTSFIGYVDTRLDLDKNIKHGDHNYYAALSMMASKLSYEKYQEKATTQAFMFRDKSEDDDESDVIVVAFRGTEPFDSDAWSSDVDVSWYELPGVGQVHAGFMKALGLQKNSGWPKNLDGTWGRPKVAYYAIREMLRKLMQENQKAKFIVTGHSLGGALAILFPAILVFHEEKMLLERLEGVYTFGQPRVGDEKFGEFMKEKLMEKNSVNYYRFVYCNDIVPRLPYDNSTFMYKHFGTCIYVDSFYNSKVVKEEPNKNYFSVLWLIPKVINAMWELIRSFTIRYTKGEEYKEGGVLRLARVVGLVFAGLPAHCPQDYVNATRLAAAPDHQLLNQPSTTTKFLINKSLLLKPEEARIWDLLSFLVSGEIQSKEFIECLKVKETSLKRRGIIFISVLIQKILQAMSTPLQLSGTILEFWLNFAANNQILSVFRGNLMIAPKDSDSFVSALGHLDRRVDWDPKIRPGNTKYFALLSALASKLSYENTAFIRRAVEHQWQKKNTTQAIIIHDKNVNPDMIVVAFRGTEPFNADDWSTDFDISWHKFHNMGKVHSGFMKALGLQNDESWPPNIEQDGENSVAYYTIREELRRKLQPNNQTRFILTGHSLGGALAVLFPAVLALHKETCILERLEAIYTFGQPRVGNEKFGEFMKEQFKHYGTRYYRFVYNNDMVPRLPYDNNTLLFKHFGECIHYNSLYEGQRVKEEPYKNYFSLRGFITKRVDAIWELVRSFILTERFGTEYREGLPLLGLRLLGLLVPGIPDHCIQDYINAIRLGRADLFH</sequence>
<protein>
    <submittedName>
        <fullName evidence="1">Uncharacterized protein</fullName>
    </submittedName>
</protein>
<evidence type="ECO:0000313" key="1">
    <source>
        <dbReference type="EMBL" id="KAI5684538.1"/>
    </source>
</evidence>
<reference evidence="2" key="1">
    <citation type="journal article" date="2023" name="Nat. Plants">
        <title>Single-cell RNA sequencing provides a high-resolution roadmap for understanding the multicellular compartmentation of specialized metabolism.</title>
        <authorList>
            <person name="Sun S."/>
            <person name="Shen X."/>
            <person name="Li Y."/>
            <person name="Li Y."/>
            <person name="Wang S."/>
            <person name="Li R."/>
            <person name="Zhang H."/>
            <person name="Shen G."/>
            <person name="Guo B."/>
            <person name="Wei J."/>
            <person name="Xu J."/>
            <person name="St-Pierre B."/>
            <person name="Chen S."/>
            <person name="Sun C."/>
        </authorList>
    </citation>
    <scope>NUCLEOTIDE SEQUENCE [LARGE SCALE GENOMIC DNA]</scope>
</reference>
<keyword evidence="2" id="KW-1185">Reference proteome</keyword>
<proteinExistence type="predicted"/>
<dbReference type="Proteomes" id="UP001060085">
    <property type="component" value="Linkage Group LG01"/>
</dbReference>